<dbReference type="EMBL" id="NQMQ01000032">
    <property type="protein sequence ID" value="PAJ68193.1"/>
    <property type="molecule type" value="Genomic_DNA"/>
</dbReference>
<evidence type="ECO:0000313" key="9">
    <source>
        <dbReference type="Proteomes" id="UP000215771"/>
    </source>
</evidence>
<dbReference type="Pfam" id="PF25004">
    <property type="entry name" value="DUF7782"/>
    <property type="match status" value="1"/>
</dbReference>
<evidence type="ECO:0000256" key="2">
    <source>
        <dbReference type="ARBA" id="ARBA00022552"/>
    </source>
</evidence>
<protein>
    <submittedName>
        <fullName evidence="8">rRNA methyltransferase</fullName>
    </submittedName>
</protein>
<accession>A0A269PA66</accession>
<evidence type="ECO:0000256" key="3">
    <source>
        <dbReference type="ARBA" id="ARBA00022603"/>
    </source>
</evidence>
<feature type="domain" description="DUF7782" evidence="7">
    <location>
        <begin position="386"/>
        <end position="507"/>
    </location>
</feature>
<keyword evidence="1" id="KW-0963">Cytoplasm</keyword>
<name>A0A269PA66_9CORY</name>
<dbReference type="PANTHER" id="PTHR47816">
    <property type="entry name" value="RIBOSOMAL RNA SMALL SUBUNIT METHYLTRANSFERASE C"/>
    <property type="match status" value="1"/>
</dbReference>
<dbReference type="CDD" id="cd02440">
    <property type="entry name" value="AdoMet_MTases"/>
    <property type="match status" value="1"/>
</dbReference>
<dbReference type="RefSeq" id="WP_095278971.1">
    <property type="nucleotide sequence ID" value="NZ_CP047655.1"/>
</dbReference>
<sequence>MPLEPLPESLPSAVRALADALAPSGFTADGIAEHLGPHATAALYRGEPGVVLAACDASPLSRLIRFFLVREPASQAQLDELLSPDLVRMLLDATVIRPAANDRFAVALDLRPHVLAGQDRLIVSDLDASMTAHVPGPDHVLGVGSASLSLLSASPETPVGTVLDLGCGSGVQAVAQAGVAQRVVATDVHPRALELARATLAANRIDNVELRRGPWFEPVADERFDRIVANPPFVVGLPEVGHVYRDSGLSLDGATELVVGQAPAHLAEGATACILGAWVHRCGQSWRSRVASWLPSRGVSAWVLERDVVDPGQYVSTWLADESVDVRSPEAVERTERWLAHFRDNDVEAIGFGWIFLREIGDNPTEITAEDLSHPFTDPLGPEVDEYFTRAEWLRGKDTDGVLDAAYMVRPGVALERVSVADAEAGMGFTQRVTRVSRTDGPRFTHEVDDGVVSILSGLHPQGLSLREVVGLLVASQGVDDPAEHTRLENNAAAIVVDCVRHGLVLPAEIIAKES</sequence>
<evidence type="ECO:0000256" key="1">
    <source>
        <dbReference type="ARBA" id="ARBA00022490"/>
    </source>
</evidence>
<evidence type="ECO:0000259" key="7">
    <source>
        <dbReference type="Pfam" id="PF25004"/>
    </source>
</evidence>
<evidence type="ECO:0000259" key="6">
    <source>
        <dbReference type="Pfam" id="PF23186"/>
    </source>
</evidence>
<dbReference type="InterPro" id="IPR029063">
    <property type="entry name" value="SAM-dependent_MTases_sf"/>
</dbReference>
<dbReference type="Pfam" id="PF23186">
    <property type="entry name" value="DUF7059"/>
    <property type="match status" value="1"/>
</dbReference>
<proteinExistence type="predicted"/>
<gene>
    <name evidence="8" type="ORF">CIG21_11505</name>
</gene>
<keyword evidence="2" id="KW-0698">rRNA processing</keyword>
<dbReference type="PANTHER" id="PTHR47816:SF4">
    <property type="entry name" value="RIBOSOMAL RNA SMALL SUBUNIT METHYLTRANSFERASE C"/>
    <property type="match status" value="1"/>
</dbReference>
<dbReference type="GO" id="GO:0006364">
    <property type="term" value="P:rRNA processing"/>
    <property type="evidence" value="ECO:0007669"/>
    <property type="project" value="UniProtKB-KW"/>
</dbReference>
<dbReference type="Pfam" id="PF05175">
    <property type="entry name" value="MTS"/>
    <property type="match status" value="1"/>
</dbReference>
<evidence type="ECO:0000256" key="4">
    <source>
        <dbReference type="ARBA" id="ARBA00022679"/>
    </source>
</evidence>
<feature type="domain" description="DUF7059" evidence="6">
    <location>
        <begin position="25"/>
        <end position="101"/>
    </location>
</feature>
<dbReference type="GO" id="GO:0008757">
    <property type="term" value="F:S-adenosylmethionine-dependent methyltransferase activity"/>
    <property type="evidence" value="ECO:0007669"/>
    <property type="project" value="InterPro"/>
</dbReference>
<dbReference type="InterPro" id="IPR046977">
    <property type="entry name" value="RsmC/RlmG"/>
</dbReference>
<keyword evidence="4 8" id="KW-0808">Transferase</keyword>
<organism evidence="8 9">
    <name type="scientific">Corynebacterium hadale</name>
    <dbReference type="NCBI Taxonomy" id="2026255"/>
    <lineage>
        <taxon>Bacteria</taxon>
        <taxon>Bacillati</taxon>
        <taxon>Actinomycetota</taxon>
        <taxon>Actinomycetes</taxon>
        <taxon>Mycobacteriales</taxon>
        <taxon>Corynebacteriaceae</taxon>
        <taxon>Corynebacterium</taxon>
    </lineage>
</organism>
<dbReference type="GO" id="GO:0008170">
    <property type="term" value="F:N-methyltransferase activity"/>
    <property type="evidence" value="ECO:0007669"/>
    <property type="project" value="UniProtKB-ARBA"/>
</dbReference>
<dbReference type="InterPro" id="IPR056684">
    <property type="entry name" value="DUF7782"/>
</dbReference>
<dbReference type="SUPFAM" id="SSF53335">
    <property type="entry name" value="S-adenosyl-L-methionine-dependent methyltransferases"/>
    <property type="match status" value="1"/>
</dbReference>
<dbReference type="PROSITE" id="PS00092">
    <property type="entry name" value="N6_MTASE"/>
    <property type="match status" value="1"/>
</dbReference>
<dbReference type="Proteomes" id="UP000215771">
    <property type="component" value="Unassembled WGS sequence"/>
</dbReference>
<reference evidence="8 9" key="1">
    <citation type="submission" date="2017-08" db="EMBL/GenBank/DDBJ databases">
        <authorList>
            <person name="de Groot N.N."/>
        </authorList>
    </citation>
    <scope>NUCLEOTIDE SEQUENCE [LARGE SCALE GENOMIC DNA]</scope>
    <source>
        <strain evidence="8 9">NBT06-6</strain>
    </source>
</reference>
<comment type="caution">
    <text evidence="8">The sequence shown here is derived from an EMBL/GenBank/DDBJ whole genome shotgun (WGS) entry which is preliminary data.</text>
</comment>
<dbReference type="AlphaFoldDB" id="A0A269PA66"/>
<dbReference type="GO" id="GO:0032259">
    <property type="term" value="P:methylation"/>
    <property type="evidence" value="ECO:0007669"/>
    <property type="project" value="UniProtKB-KW"/>
</dbReference>
<feature type="domain" description="Methyltransferase small" evidence="5">
    <location>
        <begin position="145"/>
        <end position="238"/>
    </location>
</feature>
<keyword evidence="3 8" id="KW-0489">Methyltransferase</keyword>
<evidence type="ECO:0000259" key="5">
    <source>
        <dbReference type="Pfam" id="PF05175"/>
    </source>
</evidence>
<evidence type="ECO:0000313" key="8">
    <source>
        <dbReference type="EMBL" id="PAJ68193.1"/>
    </source>
</evidence>
<dbReference type="Gene3D" id="3.40.50.150">
    <property type="entry name" value="Vaccinia Virus protein VP39"/>
    <property type="match status" value="1"/>
</dbReference>
<dbReference type="GO" id="GO:0003676">
    <property type="term" value="F:nucleic acid binding"/>
    <property type="evidence" value="ECO:0007669"/>
    <property type="project" value="InterPro"/>
</dbReference>
<dbReference type="InterPro" id="IPR002052">
    <property type="entry name" value="DNA_methylase_N6_adenine_CS"/>
</dbReference>
<dbReference type="InterPro" id="IPR055487">
    <property type="entry name" value="DUF7059"/>
</dbReference>
<dbReference type="InterPro" id="IPR007848">
    <property type="entry name" value="Small_mtfrase_dom"/>
</dbReference>